<feature type="compositionally biased region" description="Low complexity" evidence="1">
    <location>
        <begin position="769"/>
        <end position="790"/>
    </location>
</feature>
<feature type="compositionally biased region" description="Low complexity" evidence="1">
    <location>
        <begin position="681"/>
        <end position="692"/>
    </location>
</feature>
<dbReference type="KEGG" id="tsr:106550354"/>
<feature type="compositionally biased region" description="Pro residues" evidence="1">
    <location>
        <begin position="990"/>
        <end position="1004"/>
    </location>
</feature>
<evidence type="ECO:0000256" key="1">
    <source>
        <dbReference type="SAM" id="MobiDB-lite"/>
    </source>
</evidence>
<feature type="region of interest" description="Disordered" evidence="1">
    <location>
        <begin position="227"/>
        <end position="301"/>
    </location>
</feature>
<feature type="compositionally biased region" description="Polar residues" evidence="1">
    <location>
        <begin position="514"/>
        <end position="528"/>
    </location>
</feature>
<dbReference type="GO" id="GO:0030154">
    <property type="term" value="P:cell differentiation"/>
    <property type="evidence" value="ECO:0007669"/>
    <property type="project" value="TreeGrafter"/>
</dbReference>
<sequence length="1337" mass="141725">MVVLLGRNLPSLLALFKKKGAAAKAENEEKRLSVQYKAVEDQPDNVFFPSSRPPHLEELHVQAQAGLKSLQNLGSKYASSFMQLSENQWKEIQDPRPSQQSFLGLDWGYPMKHLSADGSAPNGGQTSRILCSCAEQMGRWQSQSGVQGWWAQLFKEPATSGTFMLAPNAASEHQWLGAYNSRELLVPPSLQSDSPVHGWGAPRPSRADPWLCLSCCLLEKQKKTRKIWDHSETISTQSSQSTEGDDISIQSQASSCTTEDASEDAMSVRSEMIQRKGSTFRPHDSFLTSSGKGEKRRRERRTTVLGLPQHVQQELGLSNGRDSTKRPGSIAVRAGPTTQPLVNGSQLPGPAIQIPTIDGKPLATTAWERGARISLQALEAQASEAALQQHISRVYYDDSVLGYKTVAKMSPVARPKSLAVPWVTTQPSSPELLSPVMSISPQGTYLSKIIPNAILPPMVDVIALSRNRVRTLSRCSLASASPALSVRSTGHFPAAPRSREHSSSSDNWSHSQSTETIVSNASTISSHKGPSGQKDEAGLSGKNAPTGRPSWLGPSSPASSRQARTSPASPSLLGVRPGGSSGRASPAYSTSSLAEGSDDASVRSDRSSTRSVSLRKMKVAPLPPQRTYSLHQKAQQLEAEGAPRRMGLPPKPERRPHREGAQCPSLANEDDVFSPIHLGRTSSLQSSSLTCSPDICPRSPVRVSQLREADRSEAPEPGSPHRFGRTMSPSSGYSSQSGTPTLHPKSPLPHTVSPGKKKLQPRKPERICSLQSPGPSLSSSSLTSLSSLASDHAPEGTAPPTPASLPASSPAAPRYVDHLVIPPHPKVPAPFSPPPTEPKNKEGTAAASPPSSQAPQQPSPLHKESSPPPSPPPAYHPPPPPVKRAEMSAEVPGAVLVPSEVEAGASSDPLWLPPPPPLLDEQDLSMADFPPPDEACFLPPPPVLQVELLDAGGAEAPPQSQTATPAGQEDGKPPSFPTAVSANFLQPGILPLPTPSMEPFPLPKDSPSGELSGPQLSSRHPTGSGVAVPSSLSPPMKKPPTGSHPDLKKESAMRGKATSVPKEDASLPIVTPSLLQMVRLRSVDMDAHSPGVSPAGGSVTPTESSRTNVATDGKTGPSAPQKPLRKSLSLRGGQPASKEGINPLHEAVRLKASTLTSREPRSLGMAERKTGSRAALPGIPAAPASNGPVSPLHKSPASTASFIFAKSPKKLVIETASSSEAQDSLQKNLVAELMTVSSQRSTAAVGLHPQDLAKAPKAQRIPPPIAKKPSLRPRCRPSPQSPKSSGAEEPAVEEWTKKVGSENRTPPLESGHGSLPPGPEDKLRRSPRAEEAKEEVV</sequence>
<feature type="region of interest" description="Disordered" evidence="1">
    <location>
        <begin position="487"/>
        <end position="1067"/>
    </location>
</feature>
<dbReference type="InterPro" id="IPR024845">
    <property type="entry name" value="NHS-like"/>
</dbReference>
<feature type="compositionally biased region" description="Low complexity" evidence="1">
    <location>
        <begin position="804"/>
        <end position="813"/>
    </location>
</feature>
<feature type="compositionally biased region" description="Basic and acidic residues" evidence="1">
    <location>
        <begin position="705"/>
        <end position="714"/>
    </location>
</feature>
<feature type="compositionally biased region" description="Basic and acidic residues" evidence="1">
    <location>
        <begin position="1158"/>
        <end position="1170"/>
    </location>
</feature>
<feature type="region of interest" description="Disordered" evidence="1">
    <location>
        <begin position="1237"/>
        <end position="1337"/>
    </location>
</feature>
<feature type="compositionally biased region" description="Polar residues" evidence="1">
    <location>
        <begin position="248"/>
        <end position="259"/>
    </location>
</feature>
<feature type="region of interest" description="Disordered" evidence="1">
    <location>
        <begin position="1085"/>
        <end position="1196"/>
    </location>
</feature>
<keyword evidence="2" id="KW-1185">Reference proteome</keyword>
<feature type="compositionally biased region" description="Pro residues" evidence="1">
    <location>
        <begin position="822"/>
        <end position="837"/>
    </location>
</feature>
<feature type="compositionally biased region" description="Low complexity" evidence="1">
    <location>
        <begin position="504"/>
        <end position="513"/>
    </location>
</feature>
<dbReference type="RefSeq" id="XP_013923727.1">
    <property type="nucleotide sequence ID" value="XM_014068252.1"/>
</dbReference>
<proteinExistence type="predicted"/>
<accession>A0A6I9YHR8</accession>
<name>A0A6I9YHR8_9SAUR</name>
<protein>
    <submittedName>
        <fullName evidence="3">Uncharacterized protein KIAA1522 homolog</fullName>
    </submittedName>
</protein>
<dbReference type="PANTHER" id="PTHR23039">
    <property type="entry name" value="NANCE-HORAN SYNDROME PROTEIN"/>
    <property type="match status" value="1"/>
</dbReference>
<dbReference type="Proteomes" id="UP000504617">
    <property type="component" value="Unplaced"/>
</dbReference>
<dbReference type="OrthoDB" id="9906533at2759"/>
<feature type="compositionally biased region" description="Polar residues" evidence="1">
    <location>
        <begin position="626"/>
        <end position="635"/>
    </location>
</feature>
<feature type="compositionally biased region" description="Basic and acidic residues" evidence="1">
    <location>
        <begin position="1319"/>
        <end position="1337"/>
    </location>
</feature>
<feature type="compositionally biased region" description="Polar residues" evidence="1">
    <location>
        <begin position="556"/>
        <end position="569"/>
    </location>
</feature>
<feature type="compositionally biased region" description="Polar residues" evidence="1">
    <location>
        <begin position="1099"/>
        <end position="1110"/>
    </location>
</feature>
<evidence type="ECO:0000313" key="2">
    <source>
        <dbReference type="Proteomes" id="UP000504617"/>
    </source>
</evidence>
<dbReference type="PANTHER" id="PTHR23039:SF6">
    <property type="entry name" value="SIMILAR TO MKIAA1522 PROTEIN"/>
    <property type="match status" value="1"/>
</dbReference>
<evidence type="ECO:0000313" key="3">
    <source>
        <dbReference type="RefSeq" id="XP_013923727.1"/>
    </source>
</evidence>
<dbReference type="CTD" id="57648"/>
<dbReference type="GeneID" id="106550354"/>
<feature type="compositionally biased region" description="Pro residues" evidence="1">
    <location>
        <begin position="929"/>
        <end position="943"/>
    </location>
</feature>
<feature type="compositionally biased region" description="Basic and acidic residues" evidence="1">
    <location>
        <begin position="651"/>
        <end position="660"/>
    </location>
</feature>
<feature type="compositionally biased region" description="Low complexity" evidence="1">
    <location>
        <begin position="845"/>
        <end position="860"/>
    </location>
</feature>
<feature type="compositionally biased region" description="Low complexity" evidence="1">
    <location>
        <begin position="728"/>
        <end position="741"/>
    </location>
</feature>
<gene>
    <name evidence="3" type="primary">KIAA1522</name>
</gene>
<feature type="compositionally biased region" description="Pro residues" evidence="1">
    <location>
        <begin position="866"/>
        <end position="882"/>
    </location>
</feature>
<reference evidence="3" key="1">
    <citation type="submission" date="2025-08" db="UniProtKB">
        <authorList>
            <consortium name="RefSeq"/>
        </authorList>
    </citation>
    <scope>IDENTIFICATION</scope>
    <source>
        <tissue evidence="3">Skeletal muscle</tissue>
    </source>
</reference>
<organism evidence="2 3">
    <name type="scientific">Thamnophis sirtalis</name>
    <dbReference type="NCBI Taxonomy" id="35019"/>
    <lineage>
        <taxon>Eukaryota</taxon>
        <taxon>Metazoa</taxon>
        <taxon>Chordata</taxon>
        <taxon>Craniata</taxon>
        <taxon>Vertebrata</taxon>
        <taxon>Euteleostomi</taxon>
        <taxon>Lepidosauria</taxon>
        <taxon>Squamata</taxon>
        <taxon>Bifurcata</taxon>
        <taxon>Unidentata</taxon>
        <taxon>Episquamata</taxon>
        <taxon>Toxicofera</taxon>
        <taxon>Serpentes</taxon>
        <taxon>Colubroidea</taxon>
        <taxon>Colubridae</taxon>
        <taxon>Natricinae</taxon>
        <taxon>Thamnophis</taxon>
    </lineage>
</organism>
<dbReference type="Pfam" id="PF15273">
    <property type="entry name" value="NHS"/>
    <property type="match status" value="1"/>
</dbReference>
<feature type="compositionally biased region" description="Low complexity" evidence="1">
    <location>
        <begin position="233"/>
        <end position="242"/>
    </location>
</feature>